<gene>
    <name evidence="7" type="ORF">DSL99_2062</name>
</gene>
<evidence type="ECO:0000256" key="5">
    <source>
        <dbReference type="ARBA" id="ARBA00022777"/>
    </source>
</evidence>
<dbReference type="CDD" id="cd00082">
    <property type="entry name" value="HisKA"/>
    <property type="match status" value="1"/>
</dbReference>
<dbReference type="AlphaFoldDB" id="A0A4Q0PLY4"/>
<dbReference type="Gene3D" id="1.10.287.130">
    <property type="match status" value="1"/>
</dbReference>
<dbReference type="Pfam" id="PF00512">
    <property type="entry name" value="HisKA"/>
    <property type="match status" value="1"/>
</dbReference>
<dbReference type="Proteomes" id="UP000290608">
    <property type="component" value="Unassembled WGS sequence"/>
</dbReference>
<evidence type="ECO:0000256" key="1">
    <source>
        <dbReference type="ARBA" id="ARBA00000085"/>
    </source>
</evidence>
<dbReference type="SUPFAM" id="SSF47384">
    <property type="entry name" value="Homodimeric domain of signal transducing histidine kinase"/>
    <property type="match status" value="1"/>
</dbReference>
<protein>
    <recommendedName>
        <fullName evidence="2">histidine kinase</fullName>
        <ecNumber evidence="2">2.7.13.3</ecNumber>
    </recommendedName>
</protein>
<comment type="caution">
    <text evidence="7">The sequence shown here is derived from an EMBL/GenBank/DDBJ whole genome shotgun (WGS) entry which is preliminary data.</text>
</comment>
<dbReference type="InterPro" id="IPR052162">
    <property type="entry name" value="Sensor_kinase/Photoreceptor"/>
</dbReference>
<dbReference type="Gene3D" id="3.30.450.20">
    <property type="entry name" value="PAS domain"/>
    <property type="match status" value="1"/>
</dbReference>
<dbReference type="InterPro" id="IPR036097">
    <property type="entry name" value="HisK_dim/P_sf"/>
</dbReference>
<dbReference type="Pfam" id="PF13596">
    <property type="entry name" value="PAS_10"/>
    <property type="match status" value="1"/>
</dbReference>
<dbReference type="Gene3D" id="3.30.565.10">
    <property type="entry name" value="Histidine kinase-like ATPase, C-terminal domain"/>
    <property type="match status" value="1"/>
</dbReference>
<dbReference type="EMBL" id="QOVL01000008">
    <property type="protein sequence ID" value="RXG30003.1"/>
    <property type="molecule type" value="Genomic_DNA"/>
</dbReference>
<comment type="catalytic activity">
    <reaction evidence="1">
        <text>ATP + protein L-histidine = ADP + protein N-phospho-L-histidine.</text>
        <dbReference type="EC" id="2.7.13.3"/>
    </reaction>
</comment>
<dbReference type="EC" id="2.7.13.3" evidence="2"/>
<keyword evidence="5 7" id="KW-0418">Kinase</keyword>
<dbReference type="SMART" id="SM00387">
    <property type="entry name" value="HATPase_c"/>
    <property type="match status" value="1"/>
</dbReference>
<evidence type="ECO:0000313" key="8">
    <source>
        <dbReference type="Proteomes" id="UP000290608"/>
    </source>
</evidence>
<keyword evidence="4" id="KW-0808">Transferase</keyword>
<keyword evidence="3" id="KW-0597">Phosphoprotein</keyword>
<dbReference type="PRINTS" id="PR00344">
    <property type="entry name" value="BCTRLSENSOR"/>
</dbReference>
<sequence>MIKTPRTDARQLRKLNFDLSNYFSNTIIPQLFVDADLILRIFTPPAMRQFSLTYDHVGKNIADIKDNLRYHYVVEDIQEVIKNSNKILEKEVQTTDGQWFQMNIVPYIEHEEKLINGVIITFVDITKRLMALRELEKLNSQYETHKYAIAHDIRQPISAITLIADGLLLAHKKNDSVQFEKWITTLKTSSKSLQSLVEDFTSDGDKNLTNKALNVETICENILTALKVEIKEKKIRITTDLKVRELVFPKSSLRSVLYNLIHNAVKFSDPNKKSTIKITTTVQDEFVVLSVLDNGIGIPLEHQERVFEKALRLSKTIRGTGMGLYVVKKMIEDNAGRIELKSKENEGTTFNLFFKNAI</sequence>
<reference evidence="7 8" key="1">
    <citation type="submission" date="2018-07" db="EMBL/GenBank/DDBJ databases">
        <title>Leeuwenhoekiella genomics.</title>
        <authorList>
            <person name="Tahon G."/>
            <person name="Willems A."/>
        </authorList>
    </citation>
    <scope>NUCLEOTIDE SEQUENCE [LARGE SCALE GENOMIC DNA]</scope>
    <source>
        <strain evidence="7 8">LMG 1345</strain>
    </source>
</reference>
<dbReference type="InterPro" id="IPR035965">
    <property type="entry name" value="PAS-like_dom_sf"/>
</dbReference>
<dbReference type="SUPFAM" id="SSF55785">
    <property type="entry name" value="PYP-like sensor domain (PAS domain)"/>
    <property type="match status" value="1"/>
</dbReference>
<dbReference type="GO" id="GO:0000155">
    <property type="term" value="F:phosphorelay sensor kinase activity"/>
    <property type="evidence" value="ECO:0007669"/>
    <property type="project" value="InterPro"/>
</dbReference>
<evidence type="ECO:0000313" key="7">
    <source>
        <dbReference type="EMBL" id="RXG30003.1"/>
    </source>
</evidence>
<dbReference type="CDD" id="cd00075">
    <property type="entry name" value="HATPase"/>
    <property type="match status" value="1"/>
</dbReference>
<dbReference type="InterPro" id="IPR003594">
    <property type="entry name" value="HATPase_dom"/>
</dbReference>
<proteinExistence type="predicted"/>
<dbReference type="InterPro" id="IPR003661">
    <property type="entry name" value="HisK_dim/P_dom"/>
</dbReference>
<evidence type="ECO:0000256" key="2">
    <source>
        <dbReference type="ARBA" id="ARBA00012438"/>
    </source>
</evidence>
<organism evidence="7 8">
    <name type="scientific">Leeuwenhoekiella marinoflava</name>
    <dbReference type="NCBI Taxonomy" id="988"/>
    <lineage>
        <taxon>Bacteria</taxon>
        <taxon>Pseudomonadati</taxon>
        <taxon>Bacteroidota</taxon>
        <taxon>Flavobacteriia</taxon>
        <taxon>Flavobacteriales</taxon>
        <taxon>Flavobacteriaceae</taxon>
        <taxon>Leeuwenhoekiella</taxon>
    </lineage>
</organism>
<dbReference type="InterPro" id="IPR005467">
    <property type="entry name" value="His_kinase_dom"/>
</dbReference>
<evidence type="ECO:0000259" key="6">
    <source>
        <dbReference type="PROSITE" id="PS50109"/>
    </source>
</evidence>
<feature type="domain" description="Histidine kinase" evidence="6">
    <location>
        <begin position="148"/>
        <end position="358"/>
    </location>
</feature>
<evidence type="ECO:0000256" key="3">
    <source>
        <dbReference type="ARBA" id="ARBA00022553"/>
    </source>
</evidence>
<dbReference type="PROSITE" id="PS50109">
    <property type="entry name" value="HIS_KIN"/>
    <property type="match status" value="1"/>
</dbReference>
<accession>A0A4Q0PLY4</accession>
<dbReference type="PANTHER" id="PTHR43304">
    <property type="entry name" value="PHYTOCHROME-LIKE PROTEIN CPH1"/>
    <property type="match status" value="1"/>
</dbReference>
<dbReference type="RefSeq" id="WP_073099066.1">
    <property type="nucleotide sequence ID" value="NZ_JBALUR010000017.1"/>
</dbReference>
<dbReference type="PANTHER" id="PTHR43304:SF1">
    <property type="entry name" value="PAC DOMAIN-CONTAINING PROTEIN"/>
    <property type="match status" value="1"/>
</dbReference>
<dbReference type="InterPro" id="IPR036890">
    <property type="entry name" value="HATPase_C_sf"/>
</dbReference>
<dbReference type="InterPro" id="IPR004358">
    <property type="entry name" value="Sig_transdc_His_kin-like_C"/>
</dbReference>
<dbReference type="STRING" id="1122159.SAMN02745246_01974"/>
<dbReference type="Pfam" id="PF02518">
    <property type="entry name" value="HATPase_c"/>
    <property type="match status" value="1"/>
</dbReference>
<name>A0A4Q0PLY4_9FLAO</name>
<dbReference type="SUPFAM" id="SSF55874">
    <property type="entry name" value="ATPase domain of HSP90 chaperone/DNA topoisomerase II/histidine kinase"/>
    <property type="match status" value="1"/>
</dbReference>
<evidence type="ECO:0000256" key="4">
    <source>
        <dbReference type="ARBA" id="ARBA00022679"/>
    </source>
</evidence>